<feature type="region of interest" description="Disordered" evidence="3">
    <location>
        <begin position="1"/>
        <end position="30"/>
    </location>
</feature>
<dbReference type="Gene3D" id="1.10.10.10">
    <property type="entry name" value="Winged helix-like DNA-binding domain superfamily/Winged helix DNA-binding domain"/>
    <property type="match status" value="1"/>
</dbReference>
<protein>
    <submittedName>
        <fullName evidence="4">Transcriptional regulator</fullName>
    </submittedName>
</protein>
<gene>
    <name evidence="4" type="ORF">DVS28_a4122</name>
</gene>
<evidence type="ECO:0000313" key="5">
    <source>
        <dbReference type="Proteomes" id="UP000264006"/>
    </source>
</evidence>
<keyword evidence="1" id="KW-0805">Transcription regulation</keyword>
<accession>A0A346Y2U2</accession>
<dbReference type="OrthoDB" id="3928741at2"/>
<evidence type="ECO:0000256" key="1">
    <source>
        <dbReference type="ARBA" id="ARBA00023015"/>
    </source>
</evidence>
<proteinExistence type="predicted"/>
<dbReference type="EMBL" id="CP031165">
    <property type="protein sequence ID" value="AXV08789.1"/>
    <property type="molecule type" value="Genomic_DNA"/>
</dbReference>
<organism evidence="4 5">
    <name type="scientific">Euzebya pacifica</name>
    <dbReference type="NCBI Taxonomy" id="1608957"/>
    <lineage>
        <taxon>Bacteria</taxon>
        <taxon>Bacillati</taxon>
        <taxon>Actinomycetota</taxon>
        <taxon>Nitriliruptoria</taxon>
        <taxon>Euzebyales</taxon>
    </lineage>
</organism>
<dbReference type="KEGG" id="euz:DVS28_a4122"/>
<dbReference type="AlphaFoldDB" id="A0A346Y2U2"/>
<dbReference type="InterPro" id="IPR036388">
    <property type="entry name" value="WH-like_DNA-bd_sf"/>
</dbReference>
<keyword evidence="5" id="KW-1185">Reference proteome</keyword>
<dbReference type="Proteomes" id="UP000264006">
    <property type="component" value="Chromosome"/>
</dbReference>
<sequence length="375" mass="41225">MRSDVLESWERSSDLLPRSRHEAPLDDEDRTREQWVASPLRPAVRTLESELTSVARDGSFIVAVTGPDGKILWTHGSRWMRTRAEAVHFVPGGRWDEASMGTNALAMALDANRPAAVFSAEHFTEVVHEWVCYSAPIVDATTGAPLGVLDLSTTWDRAHPLALSTASALARNLGLLVPHDRRVDDTAEHVGVELRTLGTARALLDGRLLKLPPRQMEILTVLSLFPEGLNLDALHTHLYEDFTVSASTCKAEVSHLRRALGGVIASRPYRLEGTVRADHLDVMGRLTDRDLAGAVEAYGGPMLPSSEAPAIVEHRFYVERALRDAVLQAGDPDLLFALGSTMPLDDAVHEQAMVRLAEDDPRRAIARARLDTARR</sequence>
<keyword evidence="2" id="KW-0804">Transcription</keyword>
<dbReference type="InterPro" id="IPR029016">
    <property type="entry name" value="GAF-like_dom_sf"/>
</dbReference>
<evidence type="ECO:0000256" key="2">
    <source>
        <dbReference type="ARBA" id="ARBA00023163"/>
    </source>
</evidence>
<name>A0A346Y2U2_9ACTN</name>
<evidence type="ECO:0000313" key="4">
    <source>
        <dbReference type="EMBL" id="AXV08789.1"/>
    </source>
</evidence>
<evidence type="ECO:0000256" key="3">
    <source>
        <dbReference type="SAM" id="MobiDB-lite"/>
    </source>
</evidence>
<reference evidence="4 5" key="1">
    <citation type="submission" date="2018-09" db="EMBL/GenBank/DDBJ databases">
        <title>Complete genome sequence of Euzebya sp. DY32-46 isolated from seawater of Pacific Ocean.</title>
        <authorList>
            <person name="Xu L."/>
            <person name="Wu Y.-H."/>
            <person name="Xu X.-W."/>
        </authorList>
    </citation>
    <scope>NUCLEOTIDE SEQUENCE [LARGE SCALE GENOMIC DNA]</scope>
    <source>
        <strain evidence="4 5">DY32-46</strain>
    </source>
</reference>
<dbReference type="Gene3D" id="3.30.450.40">
    <property type="match status" value="1"/>
</dbReference>